<reference evidence="1" key="1">
    <citation type="submission" date="2023-03" db="EMBL/GenBank/DDBJ databases">
        <authorList>
            <person name="Julca I."/>
        </authorList>
    </citation>
    <scope>NUCLEOTIDE SEQUENCE</scope>
</reference>
<sequence length="446" mass="49882">MTGLQESTRGEGYNEDSLWKFCPTPVFGKYSDAEMVAQLKTLALDPGKSEFSENKILPLLKQTIRVRKAMVLTNANFPRRKRKLQQLLKDLPSPGSWLSNQQSGSKLSRGASHSSSTSCLLNSGESVESFGRKIIWDSHSSNNHMILEDNIESRSVDEAINLKSSCKDVITLLDSDESVNCLNNNSPEDVTSLEEVPSLSVHGSSIPVHSSRSLAKDSPIKKQFSPHRQSIRSLNLIDDDPQRMVIPVGPRFQADVPEWTGPQNDSGNSKWLGTQIWPIKGGGKGSATRVIGEGRSESCSCSSPASIECVQRHIIEKRLVLLCDLGSAFFRMKLDETGEQIARSWTPNEQDKYNLLASNNRVSDGKDFLKHALKCFPNKCQKAIMSYYFNVYILRRMSQQTRLSKQVDTDDEEEVNFSCSDSRRKSEGKKASCISKDVKARFLRRP</sequence>
<protein>
    <submittedName>
        <fullName evidence="1">OLC1v1012037C2</fullName>
    </submittedName>
</protein>
<name>A0AAV1DWU9_OLDCO</name>
<dbReference type="Proteomes" id="UP001161247">
    <property type="component" value="Chromosome 7"/>
</dbReference>
<evidence type="ECO:0000313" key="1">
    <source>
        <dbReference type="EMBL" id="CAI9111737.1"/>
    </source>
</evidence>
<dbReference type="EMBL" id="OX459124">
    <property type="protein sequence ID" value="CAI9111737.1"/>
    <property type="molecule type" value="Genomic_DNA"/>
</dbReference>
<dbReference type="PANTHER" id="PTHR46872:SF10">
    <property type="entry name" value="MYB-LIKE DOMAIN-CONTAINING PROTEIN"/>
    <property type="match status" value="1"/>
</dbReference>
<gene>
    <name evidence="1" type="ORF">OLC1_LOCUS19057</name>
</gene>
<dbReference type="AlphaFoldDB" id="A0AAV1DWU9"/>
<organism evidence="1 2">
    <name type="scientific">Oldenlandia corymbosa var. corymbosa</name>
    <dbReference type="NCBI Taxonomy" id="529605"/>
    <lineage>
        <taxon>Eukaryota</taxon>
        <taxon>Viridiplantae</taxon>
        <taxon>Streptophyta</taxon>
        <taxon>Embryophyta</taxon>
        <taxon>Tracheophyta</taxon>
        <taxon>Spermatophyta</taxon>
        <taxon>Magnoliopsida</taxon>
        <taxon>eudicotyledons</taxon>
        <taxon>Gunneridae</taxon>
        <taxon>Pentapetalae</taxon>
        <taxon>asterids</taxon>
        <taxon>lamiids</taxon>
        <taxon>Gentianales</taxon>
        <taxon>Rubiaceae</taxon>
        <taxon>Rubioideae</taxon>
        <taxon>Spermacoceae</taxon>
        <taxon>Hedyotis-Oldenlandia complex</taxon>
        <taxon>Oldenlandia</taxon>
    </lineage>
</organism>
<dbReference type="PANTHER" id="PTHR46872">
    <property type="entry name" value="DNA BINDING PROTEIN"/>
    <property type="match status" value="1"/>
</dbReference>
<proteinExistence type="predicted"/>
<accession>A0AAV1DWU9</accession>
<evidence type="ECO:0000313" key="2">
    <source>
        <dbReference type="Proteomes" id="UP001161247"/>
    </source>
</evidence>
<keyword evidence="2" id="KW-1185">Reference proteome</keyword>